<dbReference type="EMBL" id="JBHPEI010000021">
    <property type="protein sequence ID" value="MFC1799677.1"/>
    <property type="molecule type" value="Genomic_DNA"/>
</dbReference>
<dbReference type="InterPro" id="IPR002591">
    <property type="entry name" value="Phosphodiest/P_Trfase"/>
</dbReference>
<dbReference type="PANTHER" id="PTHR10151">
    <property type="entry name" value="ECTONUCLEOTIDE PYROPHOSPHATASE/PHOSPHODIESTERASE"/>
    <property type="match status" value="1"/>
</dbReference>
<dbReference type="SUPFAM" id="SSF53649">
    <property type="entry name" value="Alkaline phosphatase-like"/>
    <property type="match status" value="1"/>
</dbReference>
<dbReference type="Pfam" id="PF01663">
    <property type="entry name" value="Phosphodiest"/>
    <property type="match status" value="1"/>
</dbReference>
<evidence type="ECO:0000313" key="1">
    <source>
        <dbReference type="EMBL" id="MFC1799677.1"/>
    </source>
</evidence>
<comment type="caution">
    <text evidence="1">The sequence shown here is derived from an EMBL/GenBank/DDBJ whole genome shotgun (WGS) entry which is preliminary data.</text>
</comment>
<reference evidence="1 2" key="1">
    <citation type="submission" date="2024-09" db="EMBL/GenBank/DDBJ databases">
        <authorList>
            <person name="D'Angelo T."/>
        </authorList>
    </citation>
    <scope>NUCLEOTIDE SEQUENCE [LARGE SCALE GENOMIC DNA]</scope>
    <source>
        <strain evidence="1">SAG AM-311-F02</strain>
    </source>
</reference>
<organism evidence="1 2">
    <name type="scientific">Eiseniibacteriota bacterium</name>
    <dbReference type="NCBI Taxonomy" id="2212470"/>
    <lineage>
        <taxon>Bacteria</taxon>
        <taxon>Candidatus Eiseniibacteriota</taxon>
    </lineage>
</organism>
<protein>
    <submittedName>
        <fullName evidence="1">Alkaline phosphatase family protein</fullName>
    </submittedName>
</protein>
<sequence>MWFKKKPRVLVIGLDGTPLSFVKAKMEEGELPSFKKLFDKGSLVEINSTHPFVSCVAWSTYMTGKNAAKHNIFGFIDRKPGTYSIYIPNGSNMTSKTLWEILSDQGKNVLVMNVPVTFPPRRVKGYLVSGFLAPKIEGATYPESLAGKLKAGNYEIDIDPWRARENLDNLYPDLMKAFKARVDNFMKLYREKKWDFAQLHVMETDRLYHFMWGHFEDGHPKYAAEFMNVIKSIDEFLGMIDREVDDDVTVLVMSDHGFCSLKKEIYLNRFLEEAGYLAYKAEGAKSLGDIDPARTRVFCMDPGRFYINLQGREAEGIVSREEYEPLREKLCADLRDLTDEEGNRVIKDVLTKEEIYSGPHFEIAPDIVINPVDGYDPKGAFGKQTLSGKGPIVGMHTYHDAMLFVRGQELMQGGSVLDVPMTIYDIMGIQPPEGLDGRSLLKK</sequence>
<evidence type="ECO:0000313" key="2">
    <source>
        <dbReference type="Proteomes" id="UP001594288"/>
    </source>
</evidence>
<dbReference type="InterPro" id="IPR017850">
    <property type="entry name" value="Alkaline_phosphatase_core_sf"/>
</dbReference>
<proteinExistence type="predicted"/>
<name>A0ABV6YP38_UNCEI</name>
<accession>A0ABV6YP38</accession>
<dbReference type="PANTHER" id="PTHR10151:SF120">
    <property type="entry name" value="BIS(5'-ADENOSYL)-TRIPHOSPHATASE"/>
    <property type="match status" value="1"/>
</dbReference>
<keyword evidence="2" id="KW-1185">Reference proteome</keyword>
<dbReference type="Gene3D" id="3.40.720.10">
    <property type="entry name" value="Alkaline Phosphatase, subunit A"/>
    <property type="match status" value="1"/>
</dbReference>
<gene>
    <name evidence="1" type="ORF">ACFL2Z_02040</name>
</gene>
<dbReference type="Proteomes" id="UP001594288">
    <property type="component" value="Unassembled WGS sequence"/>
</dbReference>